<dbReference type="PROSITE" id="PS50112">
    <property type="entry name" value="PAS"/>
    <property type="match status" value="2"/>
</dbReference>
<comment type="catalytic activity">
    <reaction evidence="1">
        <text>ATP + protein L-histidine = ADP + protein N-phospho-L-histidine.</text>
        <dbReference type="EC" id="2.7.13.3"/>
    </reaction>
</comment>
<dbReference type="InterPro" id="IPR003594">
    <property type="entry name" value="HATPase_dom"/>
</dbReference>
<dbReference type="InterPro" id="IPR035965">
    <property type="entry name" value="PAS-like_dom_sf"/>
</dbReference>
<dbReference type="InterPro" id="IPR013655">
    <property type="entry name" value="PAS_fold_3"/>
</dbReference>
<dbReference type="SUPFAM" id="SSF52172">
    <property type="entry name" value="CheY-like"/>
    <property type="match status" value="1"/>
</dbReference>
<feature type="modified residue" description="4-aspartylphosphate" evidence="5">
    <location>
        <position position="757"/>
    </location>
</feature>
<dbReference type="InterPro" id="IPR000014">
    <property type="entry name" value="PAS"/>
</dbReference>
<dbReference type="Gene3D" id="3.40.50.2300">
    <property type="match status" value="1"/>
</dbReference>
<dbReference type="InterPro" id="IPR011006">
    <property type="entry name" value="CheY-like_superfamily"/>
</dbReference>
<proteinExistence type="predicted"/>
<dbReference type="SMART" id="SM00448">
    <property type="entry name" value="REC"/>
    <property type="match status" value="1"/>
</dbReference>
<dbReference type="SUPFAM" id="SSF55874">
    <property type="entry name" value="ATPase domain of HSP90 chaperone/DNA topoisomerase II/histidine kinase"/>
    <property type="match status" value="1"/>
</dbReference>
<feature type="transmembrane region" description="Helical" evidence="6">
    <location>
        <begin position="23"/>
        <end position="41"/>
    </location>
</feature>
<dbReference type="Pfam" id="PF08448">
    <property type="entry name" value="PAS_4"/>
    <property type="match status" value="1"/>
</dbReference>
<organism evidence="11 12">
    <name type="scientific">Phenylobacterium montanum</name>
    <dbReference type="NCBI Taxonomy" id="2823693"/>
    <lineage>
        <taxon>Bacteria</taxon>
        <taxon>Pseudomonadati</taxon>
        <taxon>Pseudomonadota</taxon>
        <taxon>Alphaproteobacteria</taxon>
        <taxon>Caulobacterales</taxon>
        <taxon>Caulobacteraceae</taxon>
        <taxon>Phenylobacterium</taxon>
    </lineage>
</organism>
<dbReference type="EMBL" id="CP073078">
    <property type="protein sequence ID" value="QUD87545.1"/>
    <property type="molecule type" value="Genomic_DNA"/>
</dbReference>
<feature type="transmembrane region" description="Helical" evidence="6">
    <location>
        <begin position="79"/>
        <end position="100"/>
    </location>
</feature>
<dbReference type="InterPro" id="IPR036097">
    <property type="entry name" value="HisK_dim/P_sf"/>
</dbReference>
<evidence type="ECO:0000256" key="4">
    <source>
        <dbReference type="ARBA" id="ARBA00023012"/>
    </source>
</evidence>
<dbReference type="InterPro" id="IPR000700">
    <property type="entry name" value="PAS-assoc_C"/>
</dbReference>
<dbReference type="NCBIfam" id="TIGR00229">
    <property type="entry name" value="sensory_box"/>
    <property type="match status" value="2"/>
</dbReference>
<dbReference type="GO" id="GO:0000155">
    <property type="term" value="F:phosphorelay sensor kinase activity"/>
    <property type="evidence" value="ECO:0007669"/>
    <property type="project" value="InterPro"/>
</dbReference>
<keyword evidence="6" id="KW-0472">Membrane</keyword>
<dbReference type="FunFam" id="3.30.565.10:FF:000010">
    <property type="entry name" value="Sensor histidine kinase RcsC"/>
    <property type="match status" value="1"/>
</dbReference>
<feature type="domain" description="Histidine kinase" evidence="7">
    <location>
        <begin position="471"/>
        <end position="688"/>
    </location>
</feature>
<feature type="domain" description="Response regulatory" evidence="8">
    <location>
        <begin position="708"/>
        <end position="825"/>
    </location>
</feature>
<dbReference type="CDD" id="cd00082">
    <property type="entry name" value="HisKA"/>
    <property type="match status" value="1"/>
</dbReference>
<feature type="domain" description="PAC" evidence="10">
    <location>
        <begin position="272"/>
        <end position="324"/>
    </location>
</feature>
<evidence type="ECO:0000313" key="11">
    <source>
        <dbReference type="EMBL" id="QUD87545.1"/>
    </source>
</evidence>
<evidence type="ECO:0000256" key="1">
    <source>
        <dbReference type="ARBA" id="ARBA00000085"/>
    </source>
</evidence>
<keyword evidence="3 5" id="KW-0597">Phosphoprotein</keyword>
<dbReference type="InterPro" id="IPR001610">
    <property type="entry name" value="PAC"/>
</dbReference>
<gene>
    <name evidence="11" type="ORF">KCG34_21230</name>
</gene>
<dbReference type="InterPro" id="IPR005467">
    <property type="entry name" value="His_kinase_dom"/>
</dbReference>
<dbReference type="Gene3D" id="3.30.450.20">
    <property type="entry name" value="PAS domain"/>
    <property type="match status" value="2"/>
</dbReference>
<dbReference type="PANTHER" id="PTHR45339">
    <property type="entry name" value="HYBRID SIGNAL TRANSDUCTION HISTIDINE KINASE J"/>
    <property type="match status" value="1"/>
</dbReference>
<feature type="transmembrane region" description="Helical" evidence="6">
    <location>
        <begin position="130"/>
        <end position="151"/>
    </location>
</feature>
<dbReference type="InterPro" id="IPR013656">
    <property type="entry name" value="PAS_4"/>
</dbReference>
<keyword evidence="6" id="KW-0812">Transmembrane</keyword>
<dbReference type="SMART" id="SM00086">
    <property type="entry name" value="PAC"/>
    <property type="match status" value="2"/>
</dbReference>
<name>A0A975FY30_9CAUL</name>
<dbReference type="Pfam" id="PF08447">
    <property type="entry name" value="PAS_3"/>
    <property type="match status" value="1"/>
</dbReference>
<dbReference type="InterPro" id="IPR004358">
    <property type="entry name" value="Sig_transdc_His_kin-like_C"/>
</dbReference>
<keyword evidence="12" id="KW-1185">Reference proteome</keyword>
<evidence type="ECO:0000256" key="6">
    <source>
        <dbReference type="SAM" id="Phobius"/>
    </source>
</evidence>
<dbReference type="SUPFAM" id="SSF47384">
    <property type="entry name" value="Homodimeric domain of signal transducing histidine kinase"/>
    <property type="match status" value="1"/>
</dbReference>
<sequence>MATTTAILDDGLDEVAARAFQGLFPRLAVTAAAAGLSALVAPWRDCLAWLAVMLLIEITAVPLVRPQSQGRKAGPGRRLAYLANLTTGCLTWTALGALLWSTGTPAGAVGAVILWLSVTFFAQNNAYQSLVGFICSGVLPTLAVLAFMVWGPDPLHLPLAPTAGLTALAFTFVADGMARNRAIRRRADETQARLTESEALYRMLADKASDIIVRYDADSVIRFISPSVRQLGFTPEQMIGRRMSDFTHPEDHTRAQQRRVDILAGRPVTVEESMGTRTRTASGEWVWLQGSPTPIRDEAGKIIGALTALRDITARREAMDALAQSEARYRLLAETSRDAVFRFNLAGDILYASPGARLFGYPPEELVGRNSLELIHPDDVEAARARLISVLKATDEGETPTLNEFRVRHADGRYLWVEGNPSATRDAEGRIDGHTDSLREVTARRAMEDEVRRKSVEAEAAAVAKSEFLANMSHEIRTPLTGIIGFAGLLKGARSLDGEARTYAERISTAGETLLAVVNDILDFSKLEAGQIELDPRPIDPALFVQETIELVQPQAQAKGLELGWRAETPLPAGLMADAPRLRQVLLNLLTNAVKFTDQGGVQVTAAYDAGRLRVAVADTGVGIAPDKMDRLFQRFSQVDGSSTREHGGTGLGLAISRTLAELMGGAMGVQSRQGEGSTFWFEILAPAAALPAAVAPEALIDLDKPARILVVDDVGANRDLVRAMLGAFGHDLSEAPSGAEAIRLAAEEPFDLILMDLQMPGTDGLTAARAIRQGDGPNHATAIVALSANVLPAQVEACRAAGMDDHIAKPIDPTELLTKVARWATEASPSSQSRPAVQA</sequence>
<accession>A0A975FY30</accession>
<dbReference type="Pfam" id="PF02518">
    <property type="entry name" value="HATPase_c"/>
    <property type="match status" value="1"/>
</dbReference>
<evidence type="ECO:0000259" key="7">
    <source>
        <dbReference type="PROSITE" id="PS50109"/>
    </source>
</evidence>
<dbReference type="KEGG" id="caul:KCG34_21230"/>
<protein>
    <recommendedName>
        <fullName evidence="2">histidine kinase</fullName>
        <ecNumber evidence="2">2.7.13.3</ecNumber>
    </recommendedName>
</protein>
<evidence type="ECO:0000259" key="10">
    <source>
        <dbReference type="PROSITE" id="PS50113"/>
    </source>
</evidence>
<dbReference type="Pfam" id="PF00072">
    <property type="entry name" value="Response_reg"/>
    <property type="match status" value="1"/>
</dbReference>
<feature type="domain" description="PAS" evidence="9">
    <location>
        <begin position="197"/>
        <end position="266"/>
    </location>
</feature>
<dbReference type="InterPro" id="IPR001789">
    <property type="entry name" value="Sig_transdc_resp-reg_receiver"/>
</dbReference>
<evidence type="ECO:0000259" key="9">
    <source>
        <dbReference type="PROSITE" id="PS50112"/>
    </source>
</evidence>
<dbReference type="AlphaFoldDB" id="A0A975FY30"/>
<dbReference type="Gene3D" id="3.30.565.10">
    <property type="entry name" value="Histidine kinase-like ATPase, C-terminal domain"/>
    <property type="match status" value="1"/>
</dbReference>
<dbReference type="CDD" id="cd17546">
    <property type="entry name" value="REC_hyHK_CKI1_RcsC-like"/>
    <property type="match status" value="1"/>
</dbReference>
<dbReference type="PROSITE" id="PS50110">
    <property type="entry name" value="RESPONSE_REGULATORY"/>
    <property type="match status" value="1"/>
</dbReference>
<evidence type="ECO:0000259" key="8">
    <source>
        <dbReference type="PROSITE" id="PS50110"/>
    </source>
</evidence>
<feature type="transmembrane region" description="Helical" evidence="6">
    <location>
        <begin position="106"/>
        <end position="123"/>
    </location>
</feature>
<keyword evidence="4" id="KW-0902">Two-component regulatory system</keyword>
<feature type="domain" description="PAS" evidence="9">
    <location>
        <begin position="325"/>
        <end position="394"/>
    </location>
</feature>
<keyword evidence="6" id="KW-1133">Transmembrane helix</keyword>
<dbReference type="SMART" id="SM00388">
    <property type="entry name" value="HisKA"/>
    <property type="match status" value="1"/>
</dbReference>
<evidence type="ECO:0000313" key="12">
    <source>
        <dbReference type="Proteomes" id="UP000676409"/>
    </source>
</evidence>
<dbReference type="CDD" id="cd00130">
    <property type="entry name" value="PAS"/>
    <property type="match status" value="2"/>
</dbReference>
<dbReference type="Pfam" id="PF00512">
    <property type="entry name" value="HisKA"/>
    <property type="match status" value="1"/>
</dbReference>
<dbReference type="Proteomes" id="UP000676409">
    <property type="component" value="Chromosome"/>
</dbReference>
<dbReference type="RefSeq" id="WP_211937597.1">
    <property type="nucleotide sequence ID" value="NZ_CP073078.1"/>
</dbReference>
<evidence type="ECO:0000256" key="5">
    <source>
        <dbReference type="PROSITE-ProRule" id="PRU00169"/>
    </source>
</evidence>
<dbReference type="InterPro" id="IPR003661">
    <property type="entry name" value="HisK_dim/P_dom"/>
</dbReference>
<evidence type="ECO:0000256" key="3">
    <source>
        <dbReference type="ARBA" id="ARBA00022553"/>
    </source>
</evidence>
<dbReference type="PANTHER" id="PTHR45339:SF1">
    <property type="entry name" value="HYBRID SIGNAL TRANSDUCTION HISTIDINE KINASE J"/>
    <property type="match status" value="1"/>
</dbReference>
<dbReference type="SUPFAM" id="SSF55785">
    <property type="entry name" value="PYP-like sensor domain (PAS domain)"/>
    <property type="match status" value="2"/>
</dbReference>
<evidence type="ECO:0000256" key="2">
    <source>
        <dbReference type="ARBA" id="ARBA00012438"/>
    </source>
</evidence>
<reference evidence="11" key="1">
    <citation type="submission" date="2021-04" db="EMBL/GenBank/DDBJ databases">
        <title>The complete genome sequence of Caulobacter sp. S6.</title>
        <authorList>
            <person name="Tang Y."/>
            <person name="Ouyang W."/>
            <person name="Liu Q."/>
            <person name="Huang B."/>
            <person name="Guo Z."/>
            <person name="Lei P."/>
        </authorList>
    </citation>
    <scope>NUCLEOTIDE SEQUENCE</scope>
    <source>
        <strain evidence="11">S6</strain>
    </source>
</reference>
<dbReference type="InterPro" id="IPR036890">
    <property type="entry name" value="HATPase_C_sf"/>
</dbReference>
<dbReference type="PROSITE" id="PS50113">
    <property type="entry name" value="PAC"/>
    <property type="match status" value="2"/>
</dbReference>
<dbReference type="PROSITE" id="PS50109">
    <property type="entry name" value="HIS_KIN"/>
    <property type="match status" value="1"/>
</dbReference>
<dbReference type="Gene3D" id="1.10.287.130">
    <property type="match status" value="1"/>
</dbReference>
<dbReference type="EC" id="2.7.13.3" evidence="2"/>
<feature type="transmembrane region" description="Helical" evidence="6">
    <location>
        <begin position="47"/>
        <end position="67"/>
    </location>
</feature>
<dbReference type="PRINTS" id="PR00344">
    <property type="entry name" value="BCTRLSENSOR"/>
</dbReference>
<dbReference type="SMART" id="SM00387">
    <property type="entry name" value="HATPase_c"/>
    <property type="match status" value="1"/>
</dbReference>
<dbReference type="CDD" id="cd16922">
    <property type="entry name" value="HATPase_EvgS-ArcB-TorS-like"/>
    <property type="match status" value="1"/>
</dbReference>
<feature type="domain" description="PAC" evidence="10">
    <location>
        <begin position="401"/>
        <end position="453"/>
    </location>
</feature>
<dbReference type="SMART" id="SM00091">
    <property type="entry name" value="PAS"/>
    <property type="match status" value="2"/>
</dbReference>